<keyword evidence="2" id="KW-0472">Membrane</keyword>
<reference evidence="4 6" key="1">
    <citation type="submission" date="2015-12" db="EMBL/GenBank/DDBJ databases">
        <title>Amycolatopsis regifaucium genome sequencing and assembly.</title>
        <authorList>
            <person name="Mayilraj S."/>
        </authorList>
    </citation>
    <scope>NUCLEOTIDE SEQUENCE [LARGE SCALE GENOMIC DNA]</scope>
    <source>
        <strain evidence="4 6">GY080</strain>
    </source>
</reference>
<protein>
    <recommendedName>
        <fullName evidence="3">DUF8017 domain-containing protein</fullName>
    </recommendedName>
</protein>
<evidence type="ECO:0000313" key="4">
    <source>
        <dbReference type="EMBL" id="KZB80403.1"/>
    </source>
</evidence>
<keyword evidence="2" id="KW-0812">Transmembrane</keyword>
<name>A0A154M7H6_9PSEU</name>
<feature type="domain" description="DUF8017" evidence="3">
    <location>
        <begin position="109"/>
        <end position="296"/>
    </location>
</feature>
<evidence type="ECO:0000313" key="5">
    <source>
        <dbReference type="EMBL" id="OKA05372.1"/>
    </source>
</evidence>
<feature type="region of interest" description="Disordered" evidence="1">
    <location>
        <begin position="83"/>
        <end position="105"/>
    </location>
</feature>
<reference evidence="5 7" key="2">
    <citation type="submission" date="2016-11" db="EMBL/GenBank/DDBJ databases">
        <title>Genome sequencing of Amycolatopsis regifaucium.</title>
        <authorList>
            <person name="Mayilraj S."/>
            <person name="Kaur N."/>
        </authorList>
    </citation>
    <scope>NUCLEOTIDE SEQUENCE [LARGE SCALE GENOMIC DNA]</scope>
    <source>
        <strain evidence="5 7">GY080</strain>
    </source>
</reference>
<dbReference type="OrthoDB" id="3629423at2"/>
<feature type="compositionally biased region" description="Polar residues" evidence="1">
    <location>
        <begin position="83"/>
        <end position="93"/>
    </location>
</feature>
<evidence type="ECO:0000256" key="2">
    <source>
        <dbReference type="SAM" id="Phobius"/>
    </source>
</evidence>
<keyword evidence="7" id="KW-1185">Reference proteome</keyword>
<organism evidence="4 6">
    <name type="scientific">Amycolatopsis regifaucium</name>
    <dbReference type="NCBI Taxonomy" id="546365"/>
    <lineage>
        <taxon>Bacteria</taxon>
        <taxon>Bacillati</taxon>
        <taxon>Actinomycetota</taxon>
        <taxon>Actinomycetes</taxon>
        <taxon>Pseudonocardiales</taxon>
        <taxon>Pseudonocardiaceae</taxon>
        <taxon>Amycolatopsis</taxon>
    </lineage>
</organism>
<evidence type="ECO:0000313" key="6">
    <source>
        <dbReference type="Proteomes" id="UP000076321"/>
    </source>
</evidence>
<feature type="compositionally biased region" description="Basic and acidic residues" evidence="1">
    <location>
        <begin position="1"/>
        <end position="11"/>
    </location>
</feature>
<dbReference type="AlphaFoldDB" id="A0A154M7H6"/>
<comment type="caution">
    <text evidence="4">The sequence shown here is derived from an EMBL/GenBank/DDBJ whole genome shotgun (WGS) entry which is preliminary data.</text>
</comment>
<dbReference type="Pfam" id="PF26056">
    <property type="entry name" value="DUF8017"/>
    <property type="match status" value="1"/>
</dbReference>
<feature type="region of interest" description="Disordered" evidence="1">
    <location>
        <begin position="1"/>
        <end position="59"/>
    </location>
</feature>
<accession>A0A154M7H6</accession>
<dbReference type="Proteomes" id="UP000186883">
    <property type="component" value="Unassembled WGS sequence"/>
</dbReference>
<evidence type="ECO:0000313" key="7">
    <source>
        <dbReference type="Proteomes" id="UP000186883"/>
    </source>
</evidence>
<dbReference type="EMBL" id="LQCI01000049">
    <property type="protein sequence ID" value="KZB80403.1"/>
    <property type="molecule type" value="Genomic_DNA"/>
</dbReference>
<dbReference type="EMBL" id="LOBU02000017">
    <property type="protein sequence ID" value="OKA05372.1"/>
    <property type="molecule type" value="Genomic_DNA"/>
</dbReference>
<sequence length="312" mass="32430">MGWFGKKREDSPGYEDNAALDGFGGYQPSDSPGYTPVPETPASTEPEPQKPAKQPMSRSGRRAMYGFFATLGVIAVAALANNGDSSSESSAPKTRTPIVYTPSPQVVAPPVTDGWQSVAGKDGVYAYDVPPDWTPKPGTIHGWEKGSQVPGITMVASAFVGEGYCPQEKRSRIGGSGVTKVQVAAPAAAAEKAVNDLAVSAYNPENGPLTAKITPEPAQPTEFTLGTGKKVPASIVLAEVVTPQPGACGVRRALVGVLAPELGDASAALTVYSGQDTPGAADRELILKILKSYRGVPEADRKTITPPPSTLR</sequence>
<feature type="transmembrane region" description="Helical" evidence="2">
    <location>
        <begin position="63"/>
        <end position="80"/>
    </location>
</feature>
<evidence type="ECO:0000256" key="1">
    <source>
        <dbReference type="SAM" id="MobiDB-lite"/>
    </source>
</evidence>
<proteinExistence type="predicted"/>
<keyword evidence="2" id="KW-1133">Transmembrane helix</keyword>
<dbReference type="Proteomes" id="UP000076321">
    <property type="component" value="Unassembled WGS sequence"/>
</dbReference>
<evidence type="ECO:0000259" key="3">
    <source>
        <dbReference type="Pfam" id="PF26056"/>
    </source>
</evidence>
<dbReference type="RefSeq" id="WP_061984352.1">
    <property type="nucleotide sequence ID" value="NZ_FOPQ01000015.1"/>
</dbReference>
<dbReference type="InterPro" id="IPR058330">
    <property type="entry name" value="DUF8017"/>
</dbReference>
<gene>
    <name evidence="5" type="ORF">ATP06_0226780</name>
    <name evidence="4" type="ORF">AVL48_12955</name>
</gene>